<dbReference type="EMBL" id="CAKOGL010000017">
    <property type="protein sequence ID" value="CAH2097070.1"/>
    <property type="molecule type" value="Genomic_DNA"/>
</dbReference>
<dbReference type="AlphaFoldDB" id="A0AAU9UJS2"/>
<sequence>MYISKYSSVIIQLLWYSKIGLLQRWTNWYAPAIEKEHDPLRYTSTSSPFIEGTREKVPEPYESPDFRLEEPFYLPYAMGYYFEEERPYRISPHLMTTSRWNRENIHYAGCYCTTVYKRLIPLAGCAVITTRHILTTATSTHLILRDRYHFATLENILGAWYDTNHNNYNSSMYLTPARIHYHPLWHFPEQVNRSHPFSFTFDLAVWATTYNVYGWYFNGASAIICLRATSHSSEHGSPAPTDELFIIVGFQFMLAYKRKPMPWYKYAVRTRKYTNPCPKTEWGWFICIPGEWAKYGIESGAALHRSFEGRSWRYDGLVAMAAFSMKLRSVELNHYFTILDHHYVLDFLFDAYESTIPFKWLDARFNDSKYMAPRLKTGYYIPRLYPIGDQNYYLTLSDK</sequence>
<evidence type="ECO:0000313" key="1">
    <source>
        <dbReference type="EMBL" id="CAH2097070.1"/>
    </source>
</evidence>
<gene>
    <name evidence="1" type="ORF">EEDITHA_LOCUS12338</name>
</gene>
<dbReference type="InterPro" id="IPR009003">
    <property type="entry name" value="Peptidase_S1_PA"/>
</dbReference>
<proteinExistence type="predicted"/>
<evidence type="ECO:0000313" key="2">
    <source>
        <dbReference type="Proteomes" id="UP001153954"/>
    </source>
</evidence>
<name>A0AAU9UJS2_EUPED</name>
<keyword evidence="2" id="KW-1185">Reference proteome</keyword>
<accession>A0AAU9UJS2</accession>
<dbReference type="Proteomes" id="UP001153954">
    <property type="component" value="Unassembled WGS sequence"/>
</dbReference>
<organism evidence="1 2">
    <name type="scientific">Euphydryas editha</name>
    <name type="common">Edith's checkerspot</name>
    <dbReference type="NCBI Taxonomy" id="104508"/>
    <lineage>
        <taxon>Eukaryota</taxon>
        <taxon>Metazoa</taxon>
        <taxon>Ecdysozoa</taxon>
        <taxon>Arthropoda</taxon>
        <taxon>Hexapoda</taxon>
        <taxon>Insecta</taxon>
        <taxon>Pterygota</taxon>
        <taxon>Neoptera</taxon>
        <taxon>Endopterygota</taxon>
        <taxon>Lepidoptera</taxon>
        <taxon>Glossata</taxon>
        <taxon>Ditrysia</taxon>
        <taxon>Papilionoidea</taxon>
        <taxon>Nymphalidae</taxon>
        <taxon>Nymphalinae</taxon>
        <taxon>Euphydryas</taxon>
    </lineage>
</organism>
<comment type="caution">
    <text evidence="1">The sequence shown here is derived from an EMBL/GenBank/DDBJ whole genome shotgun (WGS) entry which is preliminary data.</text>
</comment>
<protein>
    <submittedName>
        <fullName evidence="1">Uncharacterized protein</fullName>
    </submittedName>
</protein>
<dbReference type="SUPFAM" id="SSF50494">
    <property type="entry name" value="Trypsin-like serine proteases"/>
    <property type="match status" value="1"/>
</dbReference>
<reference evidence="1" key="1">
    <citation type="submission" date="2022-03" db="EMBL/GenBank/DDBJ databases">
        <authorList>
            <person name="Tunstrom K."/>
        </authorList>
    </citation>
    <scope>NUCLEOTIDE SEQUENCE</scope>
</reference>